<dbReference type="InterPro" id="IPR011711">
    <property type="entry name" value="GntR_C"/>
</dbReference>
<dbReference type="GO" id="GO:0003677">
    <property type="term" value="F:DNA binding"/>
    <property type="evidence" value="ECO:0007669"/>
    <property type="project" value="UniProtKB-KW"/>
</dbReference>
<dbReference type="Pfam" id="PF07729">
    <property type="entry name" value="FCD"/>
    <property type="match status" value="1"/>
</dbReference>
<dbReference type="PANTHER" id="PTHR43537:SF5">
    <property type="entry name" value="UXU OPERON TRANSCRIPTIONAL REGULATOR"/>
    <property type="match status" value="1"/>
</dbReference>
<keyword evidence="2" id="KW-0238">DNA-binding</keyword>
<keyword evidence="6" id="KW-1185">Reference proteome</keyword>
<dbReference type="EMBL" id="FUYM01000012">
    <property type="protein sequence ID" value="SKC03946.1"/>
    <property type="molecule type" value="Genomic_DNA"/>
</dbReference>
<dbReference type="Gene3D" id="1.10.10.10">
    <property type="entry name" value="Winged helix-like DNA-binding domain superfamily/Winged helix DNA-binding domain"/>
    <property type="match status" value="1"/>
</dbReference>
<dbReference type="Proteomes" id="UP000189818">
    <property type="component" value="Unassembled WGS sequence"/>
</dbReference>
<dbReference type="GO" id="GO:0003700">
    <property type="term" value="F:DNA-binding transcription factor activity"/>
    <property type="evidence" value="ECO:0007669"/>
    <property type="project" value="InterPro"/>
</dbReference>
<sequence>MTTDPGSSPALHWPGPEPAGAARRVYLGILQDLEGGRMVPGQRLIETDLAARFEVGRNAVREAMQHLAVRGVVDLSPNRSPAIRRLDLAETFEVLDVAEAMTRLVARAAAKGFGDEHGALLSAALDELGEAAPGGEAAAFSRARRGFYRALLLIGGNRELQRLFPAIGIHIIHAQYPSPRLRGIRLADYQAIARAIVARDADAAERAATGHVDNVRAVIRELTTVHP</sequence>
<evidence type="ECO:0000313" key="5">
    <source>
        <dbReference type="EMBL" id="SKC03946.1"/>
    </source>
</evidence>
<dbReference type="SUPFAM" id="SSF48008">
    <property type="entry name" value="GntR ligand-binding domain-like"/>
    <property type="match status" value="1"/>
</dbReference>
<dbReference type="RefSeq" id="WP_079650268.1">
    <property type="nucleotide sequence ID" value="NZ_FUYM01000012.1"/>
</dbReference>
<dbReference type="SMART" id="SM00345">
    <property type="entry name" value="HTH_GNTR"/>
    <property type="match status" value="1"/>
</dbReference>
<dbReference type="AlphaFoldDB" id="A0A1T5G6A1"/>
<dbReference type="InterPro" id="IPR000524">
    <property type="entry name" value="Tscrpt_reg_HTH_GntR"/>
</dbReference>
<organism evidence="5 6">
    <name type="scientific">Rhizorhabdus histidinilytica</name>
    <dbReference type="NCBI Taxonomy" id="439228"/>
    <lineage>
        <taxon>Bacteria</taxon>
        <taxon>Pseudomonadati</taxon>
        <taxon>Pseudomonadota</taxon>
        <taxon>Alphaproteobacteria</taxon>
        <taxon>Sphingomonadales</taxon>
        <taxon>Sphingomonadaceae</taxon>
        <taxon>Rhizorhabdus</taxon>
    </lineage>
</organism>
<name>A0A1T5G6A1_9SPHN</name>
<dbReference type="InterPro" id="IPR008920">
    <property type="entry name" value="TF_FadR/GntR_C"/>
</dbReference>
<dbReference type="STRING" id="439228.SAMN06295920_11254"/>
<dbReference type="PANTHER" id="PTHR43537">
    <property type="entry name" value="TRANSCRIPTIONAL REGULATOR, GNTR FAMILY"/>
    <property type="match status" value="1"/>
</dbReference>
<accession>A0A1T5G6A1</accession>
<evidence type="ECO:0000259" key="4">
    <source>
        <dbReference type="PROSITE" id="PS50949"/>
    </source>
</evidence>
<dbReference type="InterPro" id="IPR036388">
    <property type="entry name" value="WH-like_DNA-bd_sf"/>
</dbReference>
<feature type="domain" description="HTH gntR-type" evidence="4">
    <location>
        <begin position="19"/>
        <end position="86"/>
    </location>
</feature>
<proteinExistence type="predicted"/>
<evidence type="ECO:0000256" key="1">
    <source>
        <dbReference type="ARBA" id="ARBA00023015"/>
    </source>
</evidence>
<reference evidence="6" key="1">
    <citation type="submission" date="2017-02" db="EMBL/GenBank/DDBJ databases">
        <authorList>
            <person name="Varghese N."/>
            <person name="Submissions S."/>
        </authorList>
    </citation>
    <scope>NUCLEOTIDE SEQUENCE [LARGE SCALE GENOMIC DNA]</scope>
    <source>
        <strain evidence="6">UM2</strain>
    </source>
</reference>
<dbReference type="SUPFAM" id="SSF46785">
    <property type="entry name" value="Winged helix' DNA-binding domain"/>
    <property type="match status" value="1"/>
</dbReference>
<evidence type="ECO:0000256" key="2">
    <source>
        <dbReference type="ARBA" id="ARBA00023125"/>
    </source>
</evidence>
<evidence type="ECO:0000256" key="3">
    <source>
        <dbReference type="ARBA" id="ARBA00023163"/>
    </source>
</evidence>
<dbReference type="OrthoDB" id="7846328at2"/>
<dbReference type="Pfam" id="PF00392">
    <property type="entry name" value="GntR"/>
    <property type="match status" value="1"/>
</dbReference>
<dbReference type="SMART" id="SM00895">
    <property type="entry name" value="FCD"/>
    <property type="match status" value="1"/>
</dbReference>
<dbReference type="InterPro" id="IPR036390">
    <property type="entry name" value="WH_DNA-bd_sf"/>
</dbReference>
<keyword evidence="3" id="KW-0804">Transcription</keyword>
<gene>
    <name evidence="5" type="ORF">SAMN06295920_11254</name>
</gene>
<keyword evidence="1" id="KW-0805">Transcription regulation</keyword>
<protein>
    <submittedName>
        <fullName evidence="5">Transcriptional regulator, GntR family</fullName>
    </submittedName>
</protein>
<evidence type="ECO:0000313" key="6">
    <source>
        <dbReference type="Proteomes" id="UP000189818"/>
    </source>
</evidence>
<dbReference type="Gene3D" id="1.20.120.530">
    <property type="entry name" value="GntR ligand-binding domain-like"/>
    <property type="match status" value="1"/>
</dbReference>
<dbReference type="PROSITE" id="PS50949">
    <property type="entry name" value="HTH_GNTR"/>
    <property type="match status" value="1"/>
</dbReference>